<proteinExistence type="predicted"/>
<organism evidence="1 2">
    <name type="scientific">Nepenthes gracilis</name>
    <name type="common">Slender pitcher plant</name>
    <dbReference type="NCBI Taxonomy" id="150966"/>
    <lineage>
        <taxon>Eukaryota</taxon>
        <taxon>Viridiplantae</taxon>
        <taxon>Streptophyta</taxon>
        <taxon>Embryophyta</taxon>
        <taxon>Tracheophyta</taxon>
        <taxon>Spermatophyta</taxon>
        <taxon>Magnoliopsida</taxon>
        <taxon>eudicotyledons</taxon>
        <taxon>Gunneridae</taxon>
        <taxon>Pentapetalae</taxon>
        <taxon>Caryophyllales</taxon>
        <taxon>Nepenthaceae</taxon>
        <taxon>Nepenthes</taxon>
    </lineage>
</organism>
<dbReference type="Proteomes" id="UP001279734">
    <property type="component" value="Unassembled WGS sequence"/>
</dbReference>
<name>A0AAD3TGH4_NEPGR</name>
<dbReference type="EMBL" id="BSYO01000034">
    <property type="protein sequence ID" value="GMH28202.1"/>
    <property type="molecule type" value="Genomic_DNA"/>
</dbReference>
<dbReference type="AlphaFoldDB" id="A0AAD3TGH4"/>
<keyword evidence="2" id="KW-1185">Reference proteome</keyword>
<sequence length="156" mass="16669">MLCCSYVLHCCGRLDCTPELVLPCCGVHPFSVLLAAETHQLLLKVEEQPGGCSGIGLLLDEVEALALWILLSLSSTLNIESLMETSTPFESAVTQTVPDPGPEDGPGSSLLLKSITGRTESSTTLPGFRGREEANCWGLESSATDTEHPPFPPRLM</sequence>
<accession>A0AAD3TGH4</accession>
<evidence type="ECO:0000313" key="1">
    <source>
        <dbReference type="EMBL" id="GMH28202.1"/>
    </source>
</evidence>
<comment type="caution">
    <text evidence="1">The sequence shown here is derived from an EMBL/GenBank/DDBJ whole genome shotgun (WGS) entry which is preliminary data.</text>
</comment>
<protein>
    <submittedName>
        <fullName evidence="1">Uncharacterized protein</fullName>
    </submittedName>
</protein>
<evidence type="ECO:0000313" key="2">
    <source>
        <dbReference type="Proteomes" id="UP001279734"/>
    </source>
</evidence>
<gene>
    <name evidence="1" type="ORF">Nepgr_030045</name>
</gene>
<reference evidence="1" key="1">
    <citation type="submission" date="2023-05" db="EMBL/GenBank/DDBJ databases">
        <title>Nepenthes gracilis genome sequencing.</title>
        <authorList>
            <person name="Fukushima K."/>
        </authorList>
    </citation>
    <scope>NUCLEOTIDE SEQUENCE</scope>
    <source>
        <strain evidence="1">SING2019-196</strain>
    </source>
</reference>